<evidence type="ECO:0000313" key="2">
    <source>
        <dbReference type="EMBL" id="KAF8794278.1"/>
    </source>
</evidence>
<dbReference type="EMBL" id="JABXBU010000002">
    <property type="protein sequence ID" value="KAF8794278.1"/>
    <property type="molecule type" value="Genomic_DNA"/>
</dbReference>
<comment type="caution">
    <text evidence="2">The sequence shown here is derived from an EMBL/GenBank/DDBJ whole genome shotgun (WGS) entry which is preliminary data.</text>
</comment>
<keyword evidence="3" id="KW-1185">Reference proteome</keyword>
<feature type="compositionally biased region" description="Polar residues" evidence="1">
    <location>
        <begin position="85"/>
        <end position="95"/>
    </location>
</feature>
<gene>
    <name evidence="2" type="ORF">HNY73_002275</name>
</gene>
<evidence type="ECO:0000256" key="1">
    <source>
        <dbReference type="SAM" id="MobiDB-lite"/>
    </source>
</evidence>
<protein>
    <submittedName>
        <fullName evidence="2">Uncharacterized protein</fullName>
    </submittedName>
</protein>
<proteinExistence type="predicted"/>
<feature type="region of interest" description="Disordered" evidence="1">
    <location>
        <begin position="72"/>
        <end position="95"/>
    </location>
</feature>
<name>A0A8T0FVN7_ARGBR</name>
<reference evidence="2" key="2">
    <citation type="submission" date="2020-06" db="EMBL/GenBank/DDBJ databases">
        <authorList>
            <person name="Sheffer M."/>
        </authorList>
    </citation>
    <scope>NUCLEOTIDE SEQUENCE</scope>
</reference>
<reference evidence="2" key="1">
    <citation type="journal article" date="2020" name="bioRxiv">
        <title>Chromosome-level reference genome of the European wasp spider Argiope bruennichi: a resource for studies on range expansion and evolutionary adaptation.</title>
        <authorList>
            <person name="Sheffer M.M."/>
            <person name="Hoppe A."/>
            <person name="Krehenwinkel H."/>
            <person name="Uhl G."/>
            <person name="Kuss A.W."/>
            <person name="Jensen L."/>
            <person name="Jensen C."/>
            <person name="Gillespie R.G."/>
            <person name="Hoff K.J."/>
            <person name="Prost S."/>
        </authorList>
    </citation>
    <scope>NUCLEOTIDE SEQUENCE</scope>
</reference>
<sequence>MKHRFAERVKQFKTNKSAFAFIENPLNTNTNEISIEPFGIDAGSLQIQLLDLKPKTCGNQWQVNRTQEQVGRVGGREMHAHHTAQVGSSKKNSAS</sequence>
<organism evidence="2 3">
    <name type="scientific">Argiope bruennichi</name>
    <name type="common">Wasp spider</name>
    <name type="synonym">Aranea bruennichi</name>
    <dbReference type="NCBI Taxonomy" id="94029"/>
    <lineage>
        <taxon>Eukaryota</taxon>
        <taxon>Metazoa</taxon>
        <taxon>Ecdysozoa</taxon>
        <taxon>Arthropoda</taxon>
        <taxon>Chelicerata</taxon>
        <taxon>Arachnida</taxon>
        <taxon>Araneae</taxon>
        <taxon>Araneomorphae</taxon>
        <taxon>Entelegynae</taxon>
        <taxon>Araneoidea</taxon>
        <taxon>Araneidae</taxon>
        <taxon>Argiope</taxon>
    </lineage>
</organism>
<dbReference type="AlphaFoldDB" id="A0A8T0FVN7"/>
<dbReference type="Proteomes" id="UP000807504">
    <property type="component" value="Unassembled WGS sequence"/>
</dbReference>
<accession>A0A8T0FVN7</accession>
<evidence type="ECO:0000313" key="3">
    <source>
        <dbReference type="Proteomes" id="UP000807504"/>
    </source>
</evidence>